<sequence length="160" mass="18083">MFFNLNLFLPLFRLPALQSFQAVRCIGSSDTCSWDWPQGISPVESITFENSGLDAGSIHILFGACRGIKKFSLGWCRFIGDMIGPKKIDWKNGNFDLSVLEAALRSQAASLETFEFSEYYVYLNVHYNRNSPPPFTAASPLLYLTEFPHLKSAVFPEAWK</sequence>
<gene>
    <name evidence="2" type="ORF">Plec18167_000139</name>
</gene>
<proteinExistence type="predicted"/>
<organism evidence="2 3">
    <name type="scientific">Paecilomyces lecythidis</name>
    <dbReference type="NCBI Taxonomy" id="3004212"/>
    <lineage>
        <taxon>Eukaryota</taxon>
        <taxon>Fungi</taxon>
        <taxon>Dikarya</taxon>
        <taxon>Ascomycota</taxon>
        <taxon>Pezizomycotina</taxon>
        <taxon>Eurotiomycetes</taxon>
        <taxon>Eurotiomycetidae</taxon>
        <taxon>Eurotiales</taxon>
        <taxon>Thermoascaceae</taxon>
        <taxon>Paecilomyces</taxon>
    </lineage>
</organism>
<reference evidence="2 3" key="1">
    <citation type="journal article" date="2024" name="IMA Fungus">
        <title>IMA Genome - F19 : A genome assembly and annotation guide to empower mycologists, including annotated draft genome sequences of Ceratocystis pirilliformis, Diaporthe australafricana, Fusarium ophioides, Paecilomyces lecythidis, and Sporothrix stenoceras.</title>
        <authorList>
            <person name="Aylward J."/>
            <person name="Wilson A.M."/>
            <person name="Visagie C.M."/>
            <person name="Spraker J."/>
            <person name="Barnes I."/>
            <person name="Buitendag C."/>
            <person name="Ceriani C."/>
            <person name="Del Mar Angel L."/>
            <person name="du Plessis D."/>
            <person name="Fuchs T."/>
            <person name="Gasser K."/>
            <person name="Kramer D."/>
            <person name="Li W."/>
            <person name="Munsamy K."/>
            <person name="Piso A."/>
            <person name="Price J.L."/>
            <person name="Sonnekus B."/>
            <person name="Thomas C."/>
            <person name="van der Nest A."/>
            <person name="van Dijk A."/>
            <person name="van Heerden A."/>
            <person name="van Vuuren N."/>
            <person name="Yilmaz N."/>
            <person name="Duong T.A."/>
            <person name="van der Merwe N.A."/>
            <person name="Wingfield M.J."/>
            <person name="Wingfield B.D."/>
        </authorList>
    </citation>
    <scope>NUCLEOTIDE SEQUENCE [LARGE SCALE GENOMIC DNA]</scope>
    <source>
        <strain evidence="2 3">CMW 18167</strain>
    </source>
</reference>
<keyword evidence="1" id="KW-0732">Signal</keyword>
<evidence type="ECO:0000256" key="1">
    <source>
        <dbReference type="SAM" id="SignalP"/>
    </source>
</evidence>
<name>A0ABR3YD14_9EURO</name>
<feature type="chain" id="PRO_5046617637" evidence="1">
    <location>
        <begin position="20"/>
        <end position="160"/>
    </location>
</feature>
<dbReference type="Proteomes" id="UP001583193">
    <property type="component" value="Unassembled WGS sequence"/>
</dbReference>
<accession>A0ABR3YD14</accession>
<keyword evidence="3" id="KW-1185">Reference proteome</keyword>
<dbReference type="EMBL" id="JAVDPF010000001">
    <property type="protein sequence ID" value="KAL1886210.1"/>
    <property type="molecule type" value="Genomic_DNA"/>
</dbReference>
<evidence type="ECO:0000313" key="2">
    <source>
        <dbReference type="EMBL" id="KAL1886210.1"/>
    </source>
</evidence>
<feature type="signal peptide" evidence="1">
    <location>
        <begin position="1"/>
        <end position="19"/>
    </location>
</feature>
<evidence type="ECO:0000313" key="3">
    <source>
        <dbReference type="Proteomes" id="UP001583193"/>
    </source>
</evidence>
<comment type="caution">
    <text evidence="2">The sequence shown here is derived from an EMBL/GenBank/DDBJ whole genome shotgun (WGS) entry which is preliminary data.</text>
</comment>
<protein>
    <submittedName>
        <fullName evidence="2">Uncharacterized protein</fullName>
    </submittedName>
</protein>